<evidence type="ECO:0000256" key="1">
    <source>
        <dbReference type="SAM" id="MobiDB-lite"/>
    </source>
</evidence>
<evidence type="ECO:0000313" key="2">
    <source>
        <dbReference type="EMBL" id="AJE85794.1"/>
    </source>
</evidence>
<feature type="region of interest" description="Disordered" evidence="1">
    <location>
        <begin position="111"/>
        <end position="429"/>
    </location>
</feature>
<gene>
    <name evidence="2" type="ORF">SLNWT_5418</name>
</gene>
<feature type="compositionally biased region" description="Basic and acidic residues" evidence="1">
    <location>
        <begin position="132"/>
        <end position="155"/>
    </location>
</feature>
<feature type="compositionally biased region" description="Low complexity" evidence="1">
    <location>
        <begin position="219"/>
        <end position="228"/>
    </location>
</feature>
<accession>A0A0B5EVH5</accession>
<feature type="compositionally biased region" description="Pro residues" evidence="1">
    <location>
        <begin position="242"/>
        <end position="257"/>
    </location>
</feature>
<protein>
    <submittedName>
        <fullName evidence="2">Uncharacterized protein</fullName>
    </submittedName>
</protein>
<name>A0A0B5EVH5_STRA4</name>
<sequence>MGRSAARKAAGTGQRAGRQGSARLGALARFPRTGIGALGVLPAGALLATGVQAPVPAAPPQPARSSAQKPLGLTEVAAHQAESVCSLLDGLRLATGGAPYGQGLGVSLGRTARRGAEGPGADGGAAPQGPDAGKKEPGGKGGREKRHGAGEHASARNEVGVHLGLSLRHEGNHPSVLPEPRTPSPAAQPAPPPTAAEPGPPPPQPAYEPAPPPRKKGLLGKVTGLLGLNSREGGQEQGGAPGGPPPGGYPQAQPGPPEGEGAPGAEDHGGSSQPESQPEQDRSRGARGSEGKGDRKPGGGGGGHRPEGGDGSKGKHGRGGDHPGHGDGKGHKGGEDGGHHGAEDKAEDGSDKDRKSNDQDGKARDGKDREDRDRDKDNDGDKGKTGDKAEGEGKDGESEDGQDARRPSQLTVPLPPLASGGGGSLLSPSSPLSSLLPLNLKIGPGGQKSPWCLPDLSLGLGSGGLGGAALPERTAVWPAAVRTPLLVLTGLTYHGIREVETAAGPRRVLAFTAFRLDINDLQQDQSLVGAKCPGEDGFREPRRPDYRGLPGLRLPLLDIGLPGIGRVPRDSPNPFPDCLGTLRTEDGEGSTSTATGEPVVLLTQLLSGNLLGLLPITFTPDMPPPLPPGLTLPIPIFFTDVIAHNQLLRTDSLTIPGLHQSVFGPGEGPGHEEPATR</sequence>
<dbReference type="EMBL" id="CP010519">
    <property type="protein sequence ID" value="AJE85794.1"/>
    <property type="molecule type" value="Genomic_DNA"/>
</dbReference>
<feature type="compositionally biased region" description="Basic and acidic residues" evidence="1">
    <location>
        <begin position="304"/>
        <end position="406"/>
    </location>
</feature>
<keyword evidence="3" id="KW-1185">Reference proteome</keyword>
<dbReference type="AlphaFoldDB" id="A0A0B5EVH5"/>
<feature type="region of interest" description="Disordered" evidence="1">
    <location>
        <begin position="1"/>
        <end position="21"/>
    </location>
</feature>
<evidence type="ECO:0000313" key="3">
    <source>
        <dbReference type="Proteomes" id="UP000031523"/>
    </source>
</evidence>
<feature type="compositionally biased region" description="Pro residues" evidence="1">
    <location>
        <begin position="180"/>
        <end position="212"/>
    </location>
</feature>
<feature type="compositionally biased region" description="Low complexity" evidence="1">
    <location>
        <begin position="7"/>
        <end position="21"/>
    </location>
</feature>
<feature type="compositionally biased region" description="Basic and acidic residues" evidence="1">
    <location>
        <begin position="279"/>
        <end position="297"/>
    </location>
</feature>
<dbReference type="Proteomes" id="UP000031523">
    <property type="component" value="Chromosome"/>
</dbReference>
<proteinExistence type="predicted"/>
<dbReference type="KEGG" id="sals:SLNWT_5418"/>
<organism evidence="2 3">
    <name type="scientific">Streptomyces albus (strain ATCC 21838 / DSM 41398 / FERM P-419 / JCM 4703 / NBRC 107858)</name>
    <dbReference type="NCBI Taxonomy" id="1081613"/>
    <lineage>
        <taxon>Bacteria</taxon>
        <taxon>Bacillati</taxon>
        <taxon>Actinomycetota</taxon>
        <taxon>Actinomycetes</taxon>
        <taxon>Kitasatosporales</taxon>
        <taxon>Streptomycetaceae</taxon>
        <taxon>Streptomyces</taxon>
    </lineage>
</organism>
<reference evidence="2 3" key="1">
    <citation type="submission" date="2015-01" db="EMBL/GenBank/DDBJ databases">
        <title>Enhanced salinomycin production by adjusting the supply of polyketide extender units in Streptomyce albus DSM 41398.</title>
        <authorList>
            <person name="Lu C."/>
        </authorList>
    </citation>
    <scope>NUCLEOTIDE SEQUENCE [LARGE SCALE GENOMIC DNA]</scope>
    <source>
        <strain evidence="3">ATCC 21838 / DSM 41398 / FERM P-419 / JCM 4703 / NBRC 107858</strain>
    </source>
</reference>